<proteinExistence type="predicted"/>
<dbReference type="Proteomes" id="UP001159364">
    <property type="component" value="Linkage Group LG05"/>
</dbReference>
<evidence type="ECO:0000313" key="1">
    <source>
        <dbReference type="EMBL" id="KAJ8766244.1"/>
    </source>
</evidence>
<accession>A0AAV8TJW8</accession>
<dbReference type="EMBL" id="JAIWQS010000005">
    <property type="protein sequence ID" value="KAJ8766244.1"/>
    <property type="molecule type" value="Genomic_DNA"/>
</dbReference>
<evidence type="ECO:0000313" key="2">
    <source>
        <dbReference type="Proteomes" id="UP001159364"/>
    </source>
</evidence>
<reference evidence="1 2" key="1">
    <citation type="submission" date="2021-09" db="EMBL/GenBank/DDBJ databases">
        <title>Genomic insights and catalytic innovation underlie evolution of tropane alkaloids biosynthesis.</title>
        <authorList>
            <person name="Wang Y.-J."/>
            <person name="Tian T."/>
            <person name="Huang J.-P."/>
            <person name="Huang S.-X."/>
        </authorList>
    </citation>
    <scope>NUCLEOTIDE SEQUENCE [LARGE SCALE GENOMIC DNA]</scope>
    <source>
        <strain evidence="1">KIB-2018</strain>
        <tissue evidence="1">Leaf</tissue>
    </source>
</reference>
<comment type="caution">
    <text evidence="1">The sequence shown here is derived from an EMBL/GenBank/DDBJ whole genome shotgun (WGS) entry which is preliminary data.</text>
</comment>
<protein>
    <submittedName>
        <fullName evidence="1">Uncharacterized protein</fullName>
    </submittedName>
</protein>
<sequence>MSLDNVLLERFLDDWIVEPEKNSMQEDEESLCSGSGIVYEDGYENQLIDYAGVTETAVMDDVESLDVDPAAVGGIPRFF</sequence>
<name>A0AAV8TJW8_9ROSI</name>
<organism evidence="1 2">
    <name type="scientific">Erythroxylum novogranatense</name>
    <dbReference type="NCBI Taxonomy" id="1862640"/>
    <lineage>
        <taxon>Eukaryota</taxon>
        <taxon>Viridiplantae</taxon>
        <taxon>Streptophyta</taxon>
        <taxon>Embryophyta</taxon>
        <taxon>Tracheophyta</taxon>
        <taxon>Spermatophyta</taxon>
        <taxon>Magnoliopsida</taxon>
        <taxon>eudicotyledons</taxon>
        <taxon>Gunneridae</taxon>
        <taxon>Pentapetalae</taxon>
        <taxon>rosids</taxon>
        <taxon>fabids</taxon>
        <taxon>Malpighiales</taxon>
        <taxon>Erythroxylaceae</taxon>
        <taxon>Erythroxylum</taxon>
    </lineage>
</organism>
<keyword evidence="2" id="KW-1185">Reference proteome</keyword>
<dbReference type="AlphaFoldDB" id="A0AAV8TJW8"/>
<gene>
    <name evidence="1" type="ORF">K2173_022303</name>
</gene>